<reference evidence="1 2" key="1">
    <citation type="submission" date="2023-12" db="EMBL/GenBank/DDBJ databases">
        <title>Amycolatopsis sp. V23-08.</title>
        <authorList>
            <person name="Somphong A."/>
        </authorList>
    </citation>
    <scope>NUCLEOTIDE SEQUENCE [LARGE SCALE GENOMIC DNA]</scope>
    <source>
        <strain evidence="1 2">V23-08</strain>
    </source>
</reference>
<comment type="caution">
    <text evidence="1">The sequence shown here is derived from an EMBL/GenBank/DDBJ whole genome shotgun (WGS) entry which is preliminary data.</text>
</comment>
<name>A0ABU5R3H2_9PSEU</name>
<proteinExistence type="predicted"/>
<keyword evidence="2" id="KW-1185">Reference proteome</keyword>
<dbReference type="RefSeq" id="WP_323326219.1">
    <property type="nucleotide sequence ID" value="NZ_JAYFSI010000002.1"/>
</dbReference>
<accession>A0ABU5R3H2</accession>
<sequence>MLDPTGYLVGMDGTPGRDGVAPEMAPQWRMPALWERNPTFWRDRTNRRFILVHAPAQS</sequence>
<dbReference type="Proteomes" id="UP001304298">
    <property type="component" value="Unassembled WGS sequence"/>
</dbReference>
<organism evidence="1 2">
    <name type="scientific">Amycolatopsis heterodermiae</name>
    <dbReference type="NCBI Taxonomy" id="3110235"/>
    <lineage>
        <taxon>Bacteria</taxon>
        <taxon>Bacillati</taxon>
        <taxon>Actinomycetota</taxon>
        <taxon>Actinomycetes</taxon>
        <taxon>Pseudonocardiales</taxon>
        <taxon>Pseudonocardiaceae</taxon>
        <taxon>Amycolatopsis</taxon>
    </lineage>
</organism>
<evidence type="ECO:0000313" key="2">
    <source>
        <dbReference type="Proteomes" id="UP001304298"/>
    </source>
</evidence>
<protein>
    <submittedName>
        <fullName evidence="1">Uncharacterized protein</fullName>
    </submittedName>
</protein>
<dbReference type="EMBL" id="JAYFSI010000002">
    <property type="protein sequence ID" value="MEA5360249.1"/>
    <property type="molecule type" value="Genomic_DNA"/>
</dbReference>
<evidence type="ECO:0000313" key="1">
    <source>
        <dbReference type="EMBL" id="MEA5360249.1"/>
    </source>
</evidence>
<gene>
    <name evidence="1" type="ORF">VA596_11945</name>
</gene>